<sequence>MTSACFSADSRLVILGSSDGTLKLVDIATLKQKHLPTVSLDAFRKNADIEELKKNLLGNPISIFRGHTDGVTSVCLSADNRFALSGSADSTLKLWDVVTEICLRTFEGHADGVTSVCLSADSRFVLLSKSWTSVDIQSLVDVSTGGVGSRTLNAQTRFSHPRLKRLP</sequence>
<dbReference type="SUPFAM" id="SSF50978">
    <property type="entry name" value="WD40 repeat-like"/>
    <property type="match status" value="1"/>
</dbReference>
<dbReference type="PROSITE" id="PS50294">
    <property type="entry name" value="WD_REPEATS_REGION"/>
    <property type="match status" value="1"/>
</dbReference>
<dbReference type="PANTHER" id="PTHR19848:SF8">
    <property type="entry name" value="F-BOX AND WD REPEAT DOMAIN CONTAINING 7"/>
    <property type="match status" value="1"/>
</dbReference>
<evidence type="ECO:0000313" key="4">
    <source>
        <dbReference type="EMBL" id="MCV3215540.1"/>
    </source>
</evidence>
<evidence type="ECO:0000313" key="5">
    <source>
        <dbReference type="Proteomes" id="UP001526143"/>
    </source>
</evidence>
<dbReference type="Gene3D" id="2.130.10.10">
    <property type="entry name" value="YVTN repeat-like/Quinoprotein amine dehydrogenase"/>
    <property type="match status" value="1"/>
</dbReference>
<evidence type="ECO:0000256" key="1">
    <source>
        <dbReference type="ARBA" id="ARBA00022574"/>
    </source>
</evidence>
<gene>
    <name evidence="4" type="ORF">OGM63_18820</name>
</gene>
<dbReference type="Proteomes" id="UP001526143">
    <property type="component" value="Unassembled WGS sequence"/>
</dbReference>
<dbReference type="InterPro" id="IPR019775">
    <property type="entry name" value="WD40_repeat_CS"/>
</dbReference>
<dbReference type="InterPro" id="IPR036322">
    <property type="entry name" value="WD40_repeat_dom_sf"/>
</dbReference>
<dbReference type="InterPro" id="IPR015943">
    <property type="entry name" value="WD40/YVTN_repeat-like_dom_sf"/>
</dbReference>
<dbReference type="PROSITE" id="PS00678">
    <property type="entry name" value="WD_REPEATS_1"/>
    <property type="match status" value="1"/>
</dbReference>
<dbReference type="InterPro" id="IPR001680">
    <property type="entry name" value="WD40_rpt"/>
</dbReference>
<evidence type="ECO:0000256" key="3">
    <source>
        <dbReference type="PROSITE-ProRule" id="PRU00221"/>
    </source>
</evidence>
<protein>
    <submittedName>
        <fullName evidence="4">Uncharacterized protein</fullName>
    </submittedName>
</protein>
<reference evidence="4 5" key="1">
    <citation type="submission" date="2022-10" db="EMBL/GenBank/DDBJ databases">
        <title>Identification of biosynthetic pathway for the production of the potent trypsin inhibitor radiosumin.</title>
        <authorList>
            <person name="Fewer D.P."/>
            <person name="Delbaje E."/>
            <person name="Ouyang X."/>
            <person name="Agostino P.D."/>
            <person name="Wahlsten M."/>
            <person name="Jokela J."/>
            <person name="Permi P."/>
            <person name="Haapaniemi E."/>
            <person name="Koistinen H."/>
        </authorList>
    </citation>
    <scope>NUCLEOTIDE SEQUENCE [LARGE SCALE GENOMIC DNA]</scope>
    <source>
        <strain evidence="4 5">NIES-515</strain>
    </source>
</reference>
<keyword evidence="1 3" id="KW-0853">WD repeat</keyword>
<dbReference type="SMART" id="SM00320">
    <property type="entry name" value="WD40"/>
    <property type="match status" value="2"/>
</dbReference>
<keyword evidence="2" id="KW-0677">Repeat</keyword>
<keyword evidence="5" id="KW-1185">Reference proteome</keyword>
<dbReference type="RefSeq" id="WP_375340498.1">
    <property type="nucleotide sequence ID" value="NZ_JAOWRF010000267.1"/>
</dbReference>
<evidence type="ECO:0000256" key="2">
    <source>
        <dbReference type="ARBA" id="ARBA00022737"/>
    </source>
</evidence>
<accession>A0ABT3B2E0</accession>
<dbReference type="EMBL" id="JAOWRF010000267">
    <property type="protein sequence ID" value="MCV3215540.1"/>
    <property type="molecule type" value="Genomic_DNA"/>
</dbReference>
<organism evidence="4 5">
    <name type="scientific">Plectonema radiosum NIES-515</name>
    <dbReference type="NCBI Taxonomy" id="2986073"/>
    <lineage>
        <taxon>Bacteria</taxon>
        <taxon>Bacillati</taxon>
        <taxon>Cyanobacteriota</taxon>
        <taxon>Cyanophyceae</taxon>
        <taxon>Oscillatoriophycideae</taxon>
        <taxon>Oscillatoriales</taxon>
        <taxon>Microcoleaceae</taxon>
        <taxon>Plectonema</taxon>
    </lineage>
</organism>
<feature type="repeat" description="WD" evidence="3">
    <location>
        <begin position="64"/>
        <end position="105"/>
    </location>
</feature>
<proteinExistence type="predicted"/>
<name>A0ABT3B2E0_9CYAN</name>
<dbReference type="Pfam" id="PF00400">
    <property type="entry name" value="WD40"/>
    <property type="match status" value="3"/>
</dbReference>
<feature type="non-terminal residue" evidence="4">
    <location>
        <position position="167"/>
    </location>
</feature>
<dbReference type="PROSITE" id="PS50082">
    <property type="entry name" value="WD_REPEATS_2"/>
    <property type="match status" value="1"/>
</dbReference>
<comment type="caution">
    <text evidence="4">The sequence shown here is derived from an EMBL/GenBank/DDBJ whole genome shotgun (WGS) entry which is preliminary data.</text>
</comment>
<dbReference type="PANTHER" id="PTHR19848">
    <property type="entry name" value="WD40 REPEAT PROTEIN"/>
    <property type="match status" value="1"/>
</dbReference>